<dbReference type="PANTHER" id="PTHR48063">
    <property type="entry name" value="LRR RECEPTOR-LIKE KINASE"/>
    <property type="match status" value="1"/>
</dbReference>
<reference evidence="15" key="2">
    <citation type="submission" date="2025-08" db="UniProtKB">
        <authorList>
            <consortium name="RefSeq"/>
        </authorList>
    </citation>
    <scope>IDENTIFICATION</scope>
    <source>
        <tissue evidence="15">Young leaves</tissue>
    </source>
</reference>
<dbReference type="InterPro" id="IPR003591">
    <property type="entry name" value="Leu-rich_rpt_typical-subtyp"/>
</dbReference>
<dbReference type="Pfam" id="PF13855">
    <property type="entry name" value="LRR_8"/>
    <property type="match status" value="2"/>
</dbReference>
<name>A0A8B8KXN3_ABRPR</name>
<dbReference type="PANTHER" id="PTHR48063:SF103">
    <property type="entry name" value="LEUCINE-RICH RECEPTOR-LIKE KINASE FAMILY PROTEIN"/>
    <property type="match status" value="1"/>
</dbReference>
<evidence type="ECO:0000256" key="10">
    <source>
        <dbReference type="ARBA" id="ARBA00023170"/>
    </source>
</evidence>
<dbReference type="FunFam" id="3.80.10.10:FF:000095">
    <property type="entry name" value="LRR receptor-like serine/threonine-protein kinase GSO1"/>
    <property type="match status" value="1"/>
</dbReference>
<reference evidence="14" key="1">
    <citation type="journal article" date="2019" name="Toxins">
        <title>Detection of Abrin-Like and Prepropulchellin-Like Toxin Genes and Transcripts Using Whole Genome Sequencing and Full-Length Transcript Sequencing of Abrus precatorius.</title>
        <authorList>
            <person name="Hovde B.T."/>
            <person name="Daligault H.E."/>
            <person name="Hanschen E.R."/>
            <person name="Kunde Y.A."/>
            <person name="Johnson M.B."/>
            <person name="Starkenburg S.R."/>
            <person name="Johnson S.L."/>
        </authorList>
    </citation>
    <scope>NUCLEOTIDE SEQUENCE [LARGE SCALE GENOMIC DNA]</scope>
</reference>
<dbReference type="RefSeq" id="XP_027348667.1">
    <property type="nucleotide sequence ID" value="XM_027492866.1"/>
</dbReference>
<dbReference type="SMART" id="SM00369">
    <property type="entry name" value="LRR_TYP"/>
    <property type="match status" value="8"/>
</dbReference>
<evidence type="ECO:0000256" key="4">
    <source>
        <dbReference type="ARBA" id="ARBA00022614"/>
    </source>
</evidence>
<evidence type="ECO:0000256" key="7">
    <source>
        <dbReference type="ARBA" id="ARBA00022737"/>
    </source>
</evidence>
<keyword evidence="4" id="KW-0433">Leucine-rich repeat</keyword>
<dbReference type="Pfam" id="PF00560">
    <property type="entry name" value="LRR_1"/>
    <property type="match status" value="6"/>
</dbReference>
<dbReference type="InterPro" id="IPR046956">
    <property type="entry name" value="RLP23-like"/>
</dbReference>
<proteinExistence type="inferred from homology"/>
<feature type="domain" description="Leucine-rich repeat-containing N-terminal plant-type" evidence="13">
    <location>
        <begin position="44"/>
        <end position="83"/>
    </location>
</feature>
<keyword evidence="11" id="KW-0325">Glycoprotein</keyword>
<dbReference type="Pfam" id="PF08263">
    <property type="entry name" value="LRRNT_2"/>
    <property type="match status" value="1"/>
</dbReference>
<keyword evidence="5 12" id="KW-0812">Transmembrane</keyword>
<dbReference type="SUPFAM" id="SSF52058">
    <property type="entry name" value="L domain-like"/>
    <property type="match status" value="2"/>
</dbReference>
<evidence type="ECO:0000256" key="12">
    <source>
        <dbReference type="SAM" id="Phobius"/>
    </source>
</evidence>
<dbReference type="GeneID" id="113860190"/>
<evidence type="ECO:0000256" key="8">
    <source>
        <dbReference type="ARBA" id="ARBA00022989"/>
    </source>
</evidence>
<keyword evidence="9 12" id="KW-0472">Membrane</keyword>
<gene>
    <name evidence="15" type="primary">LOC113860190</name>
</gene>
<evidence type="ECO:0000259" key="13">
    <source>
        <dbReference type="Pfam" id="PF08263"/>
    </source>
</evidence>
<keyword evidence="6" id="KW-0732">Signal</keyword>
<dbReference type="OrthoDB" id="8731593at2759"/>
<comment type="similarity">
    <text evidence="2">Belongs to the RLP family.</text>
</comment>
<dbReference type="Gene3D" id="3.80.10.10">
    <property type="entry name" value="Ribonuclease Inhibitor"/>
    <property type="match status" value="4"/>
</dbReference>
<feature type="transmembrane region" description="Helical" evidence="12">
    <location>
        <begin position="847"/>
        <end position="869"/>
    </location>
</feature>
<evidence type="ECO:0000256" key="6">
    <source>
        <dbReference type="ARBA" id="ARBA00022729"/>
    </source>
</evidence>
<sequence length="905" mass="101554">MRTFMTKMSVHNRSLQHLAEFIAIFYLLIQGHVLCNGRVIAQCLNSEAKALLHFKEGFKVHSNRLSSWEPGKDCCQWKGVGCNTTTGHVISLDLHCANCLDKLKGGLDLSLLELPYLSSLNLNGNDFMQSKVPAFLGSMKNLKYLDLSNANFKGTLPDNLGNLSLLESLDLSGKDNTLRVDDLKWLKGFSSLKSLDLSDVDLSSSAYDWVFDISMLPSLVTLRLSGCRLHNLAPSSLVNFDSLITLDLSLNDFNNSIPVWLFENCHNLQHLNLRNNYLQGPIPDSIERLMSLVALDLSKNELIGSIPSSLGRTHGPNRAKTNPRLKELRLSNNQLKGSLERSLSQLSELVVLDLSENKLEGNISDAHLANFKSLRVLDLSFNRVTLNVSKNWVPPCQLETIGLANIHLGPQFPKWIKTQKNLSHIDISNAGIFDTVPNWFWDLSPNIEYMNLSSNGLRGCGHDFSQKLKLATLDLSSNNFSCALPHLPPNMKELNVANNSFYGNISHICEVLAVNNSLGFLDLSLNNLSGNIPNCWRYGENMIILNLANNHFTGSIPDSLGSLTNLHMLSINENDLSGNIPESLKDCRVLTLLNLGSNRFWGPIPSWIGEEMRILKILILTANSFVGNIPTTLCQLKSLSLLDLSLNRLTGALPRCVFAAMATEESTNEMSYMEFQTIKGSISIYESKMKHRRSLRLLDFSSNRLTEGIPVEFTKLVELSALNLSSNQLVGSIPSNICEMKLLEVLDLSRNQLSCGIPTDMVDLDFLEILNLSRNNLSGNIPTGHQFDTFDMSSYEGNPYLCGVPLPKECSRNISYEEMRCSDRDREGNRENEKNSDKKVRVQISPFYISMGIGFFISYCLFWSSLVLITSWRYAYFRFLTRINDRVYVTVAVAFRTKFHIQHQI</sequence>
<keyword evidence="8 12" id="KW-1133">Transmembrane helix</keyword>
<dbReference type="Proteomes" id="UP000694853">
    <property type="component" value="Unplaced"/>
</dbReference>
<protein>
    <submittedName>
        <fullName evidence="15">Receptor-like protein EIX1</fullName>
    </submittedName>
</protein>
<keyword evidence="14" id="KW-1185">Reference proteome</keyword>
<evidence type="ECO:0000256" key="2">
    <source>
        <dbReference type="ARBA" id="ARBA00009592"/>
    </source>
</evidence>
<dbReference type="GO" id="GO:0005886">
    <property type="term" value="C:plasma membrane"/>
    <property type="evidence" value="ECO:0007669"/>
    <property type="project" value="UniProtKB-SubCell"/>
</dbReference>
<evidence type="ECO:0000256" key="5">
    <source>
        <dbReference type="ARBA" id="ARBA00022692"/>
    </source>
</evidence>
<accession>A0A8B8KXN3</accession>
<organism evidence="14 15">
    <name type="scientific">Abrus precatorius</name>
    <name type="common">Indian licorice</name>
    <name type="synonym">Glycine abrus</name>
    <dbReference type="NCBI Taxonomy" id="3816"/>
    <lineage>
        <taxon>Eukaryota</taxon>
        <taxon>Viridiplantae</taxon>
        <taxon>Streptophyta</taxon>
        <taxon>Embryophyta</taxon>
        <taxon>Tracheophyta</taxon>
        <taxon>Spermatophyta</taxon>
        <taxon>Magnoliopsida</taxon>
        <taxon>eudicotyledons</taxon>
        <taxon>Gunneridae</taxon>
        <taxon>Pentapetalae</taxon>
        <taxon>rosids</taxon>
        <taxon>fabids</taxon>
        <taxon>Fabales</taxon>
        <taxon>Fabaceae</taxon>
        <taxon>Papilionoideae</taxon>
        <taxon>50 kb inversion clade</taxon>
        <taxon>NPAAA clade</taxon>
        <taxon>indigoferoid/millettioid clade</taxon>
        <taxon>Abreae</taxon>
        <taxon>Abrus</taxon>
    </lineage>
</organism>
<evidence type="ECO:0000256" key="3">
    <source>
        <dbReference type="ARBA" id="ARBA00022475"/>
    </source>
</evidence>
<evidence type="ECO:0000256" key="11">
    <source>
        <dbReference type="ARBA" id="ARBA00023180"/>
    </source>
</evidence>
<dbReference type="InterPro" id="IPR013210">
    <property type="entry name" value="LRR_N_plant-typ"/>
</dbReference>
<dbReference type="KEGG" id="aprc:113860190"/>
<keyword evidence="10" id="KW-0675">Receptor</keyword>
<dbReference type="AlphaFoldDB" id="A0A8B8KXN3"/>
<evidence type="ECO:0000313" key="14">
    <source>
        <dbReference type="Proteomes" id="UP000694853"/>
    </source>
</evidence>
<evidence type="ECO:0000256" key="1">
    <source>
        <dbReference type="ARBA" id="ARBA00004251"/>
    </source>
</evidence>
<comment type="subcellular location">
    <subcellularLocation>
        <location evidence="1">Cell membrane</location>
        <topology evidence="1">Single-pass type I membrane protein</topology>
    </subcellularLocation>
</comment>
<evidence type="ECO:0000313" key="15">
    <source>
        <dbReference type="RefSeq" id="XP_027348667.1"/>
    </source>
</evidence>
<dbReference type="InterPro" id="IPR032675">
    <property type="entry name" value="LRR_dom_sf"/>
</dbReference>
<keyword evidence="3" id="KW-1003">Cell membrane</keyword>
<evidence type="ECO:0000256" key="9">
    <source>
        <dbReference type="ARBA" id="ARBA00023136"/>
    </source>
</evidence>
<dbReference type="InterPro" id="IPR001611">
    <property type="entry name" value="Leu-rich_rpt"/>
</dbReference>
<dbReference type="SUPFAM" id="SSF52075">
    <property type="entry name" value="Outer arm dynein light chain 1"/>
    <property type="match status" value="1"/>
</dbReference>
<keyword evidence="7" id="KW-0677">Repeat</keyword>